<dbReference type="PRINTS" id="PR00723">
    <property type="entry name" value="SUBTILISIN"/>
</dbReference>
<dbReference type="Gene3D" id="3.30.70.80">
    <property type="entry name" value="Peptidase S8 propeptide/proteinase inhibitor I9"/>
    <property type="match status" value="1"/>
</dbReference>
<evidence type="ECO:0000256" key="4">
    <source>
        <dbReference type="ARBA" id="ARBA00022825"/>
    </source>
</evidence>
<dbReference type="PROSITE" id="PS00136">
    <property type="entry name" value="SUBTILASE_ASP"/>
    <property type="match status" value="1"/>
</dbReference>
<dbReference type="Pfam" id="PF05345">
    <property type="entry name" value="He_PIG"/>
    <property type="match status" value="1"/>
</dbReference>
<dbReference type="InterPro" id="IPR000209">
    <property type="entry name" value="Peptidase_S8/S53_dom"/>
</dbReference>
<comment type="similarity">
    <text evidence="1 5 6">Belongs to the peptidase S8 family.</text>
</comment>
<dbReference type="PANTHER" id="PTHR43806">
    <property type="entry name" value="PEPTIDASE S8"/>
    <property type="match status" value="1"/>
</dbReference>
<evidence type="ECO:0000256" key="3">
    <source>
        <dbReference type="ARBA" id="ARBA00022801"/>
    </source>
</evidence>
<evidence type="ECO:0000256" key="7">
    <source>
        <dbReference type="SAM" id="SignalP"/>
    </source>
</evidence>
<dbReference type="PROSITE" id="PS00138">
    <property type="entry name" value="SUBTILASE_SER"/>
    <property type="match status" value="1"/>
</dbReference>
<evidence type="ECO:0000259" key="9">
    <source>
        <dbReference type="Pfam" id="PF05922"/>
    </source>
</evidence>
<name>A0ABQ4CFF6_9ACTN</name>
<dbReference type="InterPro" id="IPR015500">
    <property type="entry name" value="Peptidase_S8_subtilisin-rel"/>
</dbReference>
<dbReference type="InterPro" id="IPR037045">
    <property type="entry name" value="S8pro/Inhibitor_I9_sf"/>
</dbReference>
<comment type="caution">
    <text evidence="10">The sequence shown here is derived from an EMBL/GenBank/DDBJ whole genome shotgun (WGS) entry which is preliminary data.</text>
</comment>
<dbReference type="SUPFAM" id="SSF49313">
    <property type="entry name" value="Cadherin-like"/>
    <property type="match status" value="1"/>
</dbReference>
<evidence type="ECO:0000256" key="2">
    <source>
        <dbReference type="ARBA" id="ARBA00022670"/>
    </source>
</evidence>
<accession>A0ABQ4CFF6</accession>
<dbReference type="PANTHER" id="PTHR43806:SF11">
    <property type="entry name" value="CEREVISIN-RELATED"/>
    <property type="match status" value="1"/>
</dbReference>
<keyword evidence="7" id="KW-0732">Signal</keyword>
<keyword evidence="3 5" id="KW-0378">Hydrolase</keyword>
<feature type="active site" description="Charge relay system" evidence="5">
    <location>
        <position position="191"/>
    </location>
</feature>
<organism evidence="10 11">
    <name type="scientific">Asanoa iriomotensis</name>
    <dbReference type="NCBI Taxonomy" id="234613"/>
    <lineage>
        <taxon>Bacteria</taxon>
        <taxon>Bacillati</taxon>
        <taxon>Actinomycetota</taxon>
        <taxon>Actinomycetes</taxon>
        <taxon>Micromonosporales</taxon>
        <taxon>Micromonosporaceae</taxon>
        <taxon>Asanoa</taxon>
    </lineage>
</organism>
<evidence type="ECO:0000313" key="11">
    <source>
        <dbReference type="Proteomes" id="UP000624325"/>
    </source>
</evidence>
<dbReference type="Gene3D" id="2.60.40.10">
    <property type="entry name" value="Immunoglobulins"/>
    <property type="match status" value="1"/>
</dbReference>
<dbReference type="InterPro" id="IPR023827">
    <property type="entry name" value="Peptidase_S8_Asp-AS"/>
</dbReference>
<dbReference type="Proteomes" id="UP000624325">
    <property type="component" value="Unassembled WGS sequence"/>
</dbReference>
<dbReference type="InterPro" id="IPR010259">
    <property type="entry name" value="S8pro/Inhibitor_I9"/>
</dbReference>
<protein>
    <recommendedName>
        <fullName evidence="12">Subtilisin family serine protease</fullName>
    </recommendedName>
</protein>
<dbReference type="InterPro" id="IPR034193">
    <property type="entry name" value="PCSK9_ProteinaseK-like"/>
</dbReference>
<dbReference type="Gene3D" id="3.40.50.200">
    <property type="entry name" value="Peptidase S8/S53 domain"/>
    <property type="match status" value="1"/>
</dbReference>
<dbReference type="InterPro" id="IPR023828">
    <property type="entry name" value="Peptidase_S8_Ser-AS"/>
</dbReference>
<feature type="chain" id="PRO_5045912740" description="Subtilisin family serine protease" evidence="7">
    <location>
        <begin position="29"/>
        <end position="648"/>
    </location>
</feature>
<dbReference type="InterPro" id="IPR022398">
    <property type="entry name" value="Peptidase_S8_His-AS"/>
</dbReference>
<proteinExistence type="inferred from homology"/>
<dbReference type="CDD" id="cd04077">
    <property type="entry name" value="Peptidases_S8_PCSK9_ProteinaseK_like"/>
    <property type="match status" value="1"/>
</dbReference>
<feature type="domain" description="Inhibitor I9" evidence="9">
    <location>
        <begin position="46"/>
        <end position="109"/>
    </location>
</feature>
<keyword evidence="11" id="KW-1185">Reference proteome</keyword>
<dbReference type="RefSeq" id="WP_203708324.1">
    <property type="nucleotide sequence ID" value="NZ_BAAALU010000047.1"/>
</dbReference>
<dbReference type="InterPro" id="IPR013783">
    <property type="entry name" value="Ig-like_fold"/>
</dbReference>
<reference evidence="10 11" key="1">
    <citation type="submission" date="2021-01" db="EMBL/GenBank/DDBJ databases">
        <title>Whole genome shotgun sequence of Asanoa iriomotensis NBRC 100142.</title>
        <authorList>
            <person name="Komaki H."/>
            <person name="Tamura T."/>
        </authorList>
    </citation>
    <scope>NUCLEOTIDE SEQUENCE [LARGE SCALE GENOMIC DNA]</scope>
    <source>
        <strain evidence="10 11">NBRC 100142</strain>
    </source>
</reference>
<feature type="active site" description="Charge relay system" evidence="5">
    <location>
        <position position="346"/>
    </location>
</feature>
<evidence type="ECO:0000256" key="5">
    <source>
        <dbReference type="PROSITE-ProRule" id="PRU01240"/>
    </source>
</evidence>
<dbReference type="PROSITE" id="PS51892">
    <property type="entry name" value="SUBTILASE"/>
    <property type="match status" value="1"/>
</dbReference>
<feature type="signal peptide" evidence="7">
    <location>
        <begin position="1"/>
        <end position="28"/>
    </location>
</feature>
<dbReference type="EMBL" id="BONC01000109">
    <property type="protein sequence ID" value="GIF61508.1"/>
    <property type="molecule type" value="Genomic_DNA"/>
</dbReference>
<dbReference type="SUPFAM" id="SSF52743">
    <property type="entry name" value="Subtilisin-like"/>
    <property type="match status" value="1"/>
</dbReference>
<feature type="domain" description="Peptidase S8/S53" evidence="8">
    <location>
        <begin position="149"/>
        <end position="383"/>
    </location>
</feature>
<evidence type="ECO:0000259" key="8">
    <source>
        <dbReference type="Pfam" id="PF00082"/>
    </source>
</evidence>
<dbReference type="Pfam" id="PF00082">
    <property type="entry name" value="Peptidase_S8"/>
    <property type="match status" value="1"/>
</dbReference>
<keyword evidence="4 5" id="KW-0720">Serine protease</keyword>
<dbReference type="InterPro" id="IPR036852">
    <property type="entry name" value="Peptidase_S8/S53_dom_sf"/>
</dbReference>
<evidence type="ECO:0000256" key="1">
    <source>
        <dbReference type="ARBA" id="ARBA00011073"/>
    </source>
</evidence>
<keyword evidence="2 5" id="KW-0645">Protease</keyword>
<dbReference type="Pfam" id="PF05922">
    <property type="entry name" value="Inhibitor_I9"/>
    <property type="match status" value="1"/>
</dbReference>
<dbReference type="InterPro" id="IPR050131">
    <property type="entry name" value="Peptidase_S8_subtilisin-like"/>
</dbReference>
<gene>
    <name evidence="10" type="ORF">Air01nite_76030</name>
</gene>
<evidence type="ECO:0000256" key="6">
    <source>
        <dbReference type="RuleBase" id="RU003355"/>
    </source>
</evidence>
<sequence>MRQRLFGLGVAATVAVVAVLGFGAPAGAEPTTPVKYADSPGAVAGRYIVVFKDSAMAPATARTKARDLASRFGGQARHVYTAALRGFATTLSDQQAQRLAADPAVASVEAVQRIAVADTQNNPPNWGDDRIDQQNLPLNQAYTYPANPGQGATVYVLDTGINANHVDFTGRVRQGVDMVDNDSTPTDCHGHGTHVAGTAVGTTYGVAKKAGVIAVRVLNCQGSGTNDDLIAGIDWVRTNAAKPAVVNYSIGCQSRCSSQAMDNAVSSLISSGVQFVQAAGNSSDDACYYSPQGVAAAVTVGNTTSTDARNSSSNYGSCLDIFAPGTSIVSASYSSNTGSATMTGTSMASPHTAGAAAVYLGLNPGATPAQVRDALVNNATTGKVTSPGTGSPNRLLYTGFMNGGTNPNNPSVTNPGNQTTAVGQAVNLQLTASGGTTPYTWSASGLPAGLSIGASSGLVTGSPTTAGTSTVTVTVRDSGQRTGTATFTWTVTTGGGCTPVQVVGNSSLETGTTPWSANSGVIGAWSAYGYPGHTGTRSAWLGGQGRTHTDYLSQSVTIPAACTSAVLRYWVRITTAENDGQVWDRLTVTLGGTTVASATNLDANAAYAEKVVDVSAFRGQTVTLRFNGAEDQSLQTSWVVDDVTISAS</sequence>
<evidence type="ECO:0008006" key="12">
    <source>
        <dbReference type="Google" id="ProtNLM"/>
    </source>
</evidence>
<evidence type="ECO:0000313" key="10">
    <source>
        <dbReference type="EMBL" id="GIF61508.1"/>
    </source>
</evidence>
<dbReference type="InterPro" id="IPR015919">
    <property type="entry name" value="Cadherin-like_sf"/>
</dbReference>
<dbReference type="PROSITE" id="PS00137">
    <property type="entry name" value="SUBTILASE_HIS"/>
    <property type="match status" value="1"/>
</dbReference>
<feature type="active site" description="Charge relay system" evidence="5">
    <location>
        <position position="158"/>
    </location>
</feature>